<protein>
    <submittedName>
        <fullName evidence="1">Uncharacterized protein</fullName>
    </submittedName>
</protein>
<reference evidence="1 2" key="1">
    <citation type="submission" date="2013-09" db="EMBL/GenBank/DDBJ databases">
        <title>Corchorus capsularis genome sequencing.</title>
        <authorList>
            <person name="Alam M."/>
            <person name="Haque M.S."/>
            <person name="Islam M.S."/>
            <person name="Emdad E.M."/>
            <person name="Islam M.M."/>
            <person name="Ahmed B."/>
            <person name="Halim A."/>
            <person name="Hossen Q.M.M."/>
            <person name="Hossain M.Z."/>
            <person name="Ahmed R."/>
            <person name="Khan M.M."/>
            <person name="Islam R."/>
            <person name="Rashid M.M."/>
            <person name="Khan S.A."/>
            <person name="Rahman M.S."/>
            <person name="Alam M."/>
        </authorList>
    </citation>
    <scope>NUCLEOTIDE SEQUENCE [LARGE SCALE GENOMIC DNA]</scope>
    <source>
        <strain evidence="2">cv. CVL-1</strain>
        <tissue evidence="1">Whole seedling</tissue>
    </source>
</reference>
<dbReference type="EMBL" id="AWWV01011559">
    <property type="protein sequence ID" value="OMO71676.1"/>
    <property type="molecule type" value="Genomic_DNA"/>
</dbReference>
<name>A0A1R3HMQ8_COCAP</name>
<keyword evidence="2" id="KW-1185">Reference proteome</keyword>
<proteinExistence type="predicted"/>
<gene>
    <name evidence="1" type="ORF">CCACVL1_18106</name>
</gene>
<sequence length="19" mass="2069">MNGNHCIGVKKKKVGEVKV</sequence>
<dbReference type="AlphaFoldDB" id="A0A1R3HMQ8"/>
<dbReference type="Gramene" id="OMO71676">
    <property type="protein sequence ID" value="OMO71676"/>
    <property type="gene ID" value="CCACVL1_18106"/>
</dbReference>
<comment type="caution">
    <text evidence="1">The sequence shown here is derived from an EMBL/GenBank/DDBJ whole genome shotgun (WGS) entry which is preliminary data.</text>
</comment>
<accession>A0A1R3HMQ8</accession>
<evidence type="ECO:0000313" key="2">
    <source>
        <dbReference type="Proteomes" id="UP000188268"/>
    </source>
</evidence>
<organism evidence="1 2">
    <name type="scientific">Corchorus capsularis</name>
    <name type="common">Jute</name>
    <dbReference type="NCBI Taxonomy" id="210143"/>
    <lineage>
        <taxon>Eukaryota</taxon>
        <taxon>Viridiplantae</taxon>
        <taxon>Streptophyta</taxon>
        <taxon>Embryophyta</taxon>
        <taxon>Tracheophyta</taxon>
        <taxon>Spermatophyta</taxon>
        <taxon>Magnoliopsida</taxon>
        <taxon>eudicotyledons</taxon>
        <taxon>Gunneridae</taxon>
        <taxon>Pentapetalae</taxon>
        <taxon>rosids</taxon>
        <taxon>malvids</taxon>
        <taxon>Malvales</taxon>
        <taxon>Malvaceae</taxon>
        <taxon>Grewioideae</taxon>
        <taxon>Apeibeae</taxon>
        <taxon>Corchorus</taxon>
    </lineage>
</organism>
<evidence type="ECO:0000313" key="1">
    <source>
        <dbReference type="EMBL" id="OMO71676.1"/>
    </source>
</evidence>
<dbReference type="Proteomes" id="UP000188268">
    <property type="component" value="Unassembled WGS sequence"/>
</dbReference>